<organism evidence="2 3">
    <name type="scientific">Amycolatopsis rubida</name>
    <dbReference type="NCBI Taxonomy" id="112413"/>
    <lineage>
        <taxon>Bacteria</taxon>
        <taxon>Bacillati</taxon>
        <taxon>Actinomycetota</taxon>
        <taxon>Actinomycetes</taxon>
        <taxon>Pseudonocardiales</taxon>
        <taxon>Pseudonocardiaceae</taxon>
        <taxon>Amycolatopsis</taxon>
    </lineage>
</organism>
<dbReference type="RefSeq" id="WP_093577393.1">
    <property type="nucleotide sequence ID" value="NZ_FOWC01000032.1"/>
</dbReference>
<proteinExistence type="predicted"/>
<accession>A0A1I6BM25</accession>
<evidence type="ECO:0000313" key="3">
    <source>
        <dbReference type="Proteomes" id="UP000199137"/>
    </source>
</evidence>
<gene>
    <name evidence="2" type="ORF">SAMN05421854_13211</name>
</gene>
<name>A0A1I6BM25_9PSEU</name>
<dbReference type="Proteomes" id="UP000199137">
    <property type="component" value="Unassembled WGS sequence"/>
</dbReference>
<feature type="region of interest" description="Disordered" evidence="1">
    <location>
        <begin position="285"/>
        <end position="333"/>
    </location>
</feature>
<dbReference type="OrthoDB" id="3637948at2"/>
<reference evidence="2 3" key="1">
    <citation type="submission" date="2016-10" db="EMBL/GenBank/DDBJ databases">
        <authorList>
            <person name="de Groot N.N."/>
        </authorList>
    </citation>
    <scope>NUCLEOTIDE SEQUENCE [LARGE SCALE GENOMIC DNA]</scope>
    <source>
        <strain evidence="2 3">DSM 44637</strain>
    </source>
</reference>
<dbReference type="EMBL" id="FOWC01000032">
    <property type="protein sequence ID" value="SFQ81996.1"/>
    <property type="molecule type" value="Genomic_DNA"/>
</dbReference>
<evidence type="ECO:0000256" key="1">
    <source>
        <dbReference type="SAM" id="MobiDB-lite"/>
    </source>
</evidence>
<dbReference type="AlphaFoldDB" id="A0A1I6BM25"/>
<sequence length="333" mass="36386">MPTSSSSSRHRRNQILARRALTLEQHERAVVDYARHGVLPATRPSLYGRCQRDLEHYILASLGRGDLAAATEWPDGTVLGIRSVTPRPDSLLIDVHPDALLPVLHSLLPVTRYRDAAALGRAVHVWPNGTRSAANGYFDTGLVDEVVGVPCLRATPTKAGLALAMLDEDAEAPGRVLLRGVTARQWSLLAAEFLETYTDRDDPDWHHMPDRIPFHELMHRQRTGQELARTRSAVRGSGILRRIGLLQGRDVRAIAVDIGRDLATGTIFDTAGWPARRPGQIAVRLDPGSRGDPGPLAWLPTASDDAGGVPEAIPSKPRTLRPRPSKDRAARPA</sequence>
<protein>
    <submittedName>
        <fullName evidence="2">Uncharacterized protein</fullName>
    </submittedName>
</protein>
<feature type="compositionally biased region" description="Basic and acidic residues" evidence="1">
    <location>
        <begin position="324"/>
        <end position="333"/>
    </location>
</feature>
<evidence type="ECO:0000313" key="2">
    <source>
        <dbReference type="EMBL" id="SFQ81996.1"/>
    </source>
</evidence>